<evidence type="ECO:0000256" key="8">
    <source>
        <dbReference type="SAM" id="MobiDB-lite"/>
    </source>
</evidence>
<dbReference type="eggNOG" id="KOG0681">
    <property type="taxonomic scope" value="Eukaryota"/>
</dbReference>
<feature type="region of interest" description="Disordered" evidence="8">
    <location>
        <begin position="302"/>
        <end position="322"/>
    </location>
</feature>
<keyword evidence="6" id="KW-0539">Nucleus</keyword>
<dbReference type="SMART" id="SM00268">
    <property type="entry name" value="ACTIN"/>
    <property type="match status" value="1"/>
</dbReference>
<evidence type="ECO:0000256" key="3">
    <source>
        <dbReference type="ARBA" id="ARBA00023015"/>
    </source>
</evidence>
<gene>
    <name evidence="9" type="ORF">PGUG_00332</name>
</gene>
<evidence type="ECO:0000256" key="1">
    <source>
        <dbReference type="ARBA" id="ARBA00004123"/>
    </source>
</evidence>
<evidence type="ECO:0000313" key="9">
    <source>
        <dbReference type="EMBL" id="EDK36235.2"/>
    </source>
</evidence>
<evidence type="ECO:0000313" key="10">
    <source>
        <dbReference type="Proteomes" id="UP000001997"/>
    </source>
</evidence>
<keyword evidence="3" id="KW-0805">Transcription regulation</keyword>
<dbReference type="HOGENOM" id="CLU_008246_1_0_1"/>
<evidence type="ECO:0000256" key="5">
    <source>
        <dbReference type="ARBA" id="ARBA00023163"/>
    </source>
</evidence>
<reference evidence="9 10" key="1">
    <citation type="journal article" date="2009" name="Nature">
        <title>Evolution of pathogenicity and sexual reproduction in eight Candida genomes.</title>
        <authorList>
            <person name="Butler G."/>
            <person name="Rasmussen M.D."/>
            <person name="Lin M.F."/>
            <person name="Santos M.A."/>
            <person name="Sakthikumar S."/>
            <person name="Munro C.A."/>
            <person name="Rheinbay E."/>
            <person name="Grabherr M."/>
            <person name="Forche A."/>
            <person name="Reedy J.L."/>
            <person name="Agrafioti I."/>
            <person name="Arnaud M.B."/>
            <person name="Bates S."/>
            <person name="Brown A.J."/>
            <person name="Brunke S."/>
            <person name="Costanzo M.C."/>
            <person name="Fitzpatrick D.A."/>
            <person name="de Groot P.W."/>
            <person name="Harris D."/>
            <person name="Hoyer L.L."/>
            <person name="Hube B."/>
            <person name="Klis F.M."/>
            <person name="Kodira C."/>
            <person name="Lennard N."/>
            <person name="Logue M.E."/>
            <person name="Martin R."/>
            <person name="Neiman A.M."/>
            <person name="Nikolaou E."/>
            <person name="Quail M.A."/>
            <person name="Quinn J."/>
            <person name="Santos M.C."/>
            <person name="Schmitzberger F.F."/>
            <person name="Sherlock G."/>
            <person name="Shah P."/>
            <person name="Silverstein K.A."/>
            <person name="Skrzypek M.S."/>
            <person name="Soll D."/>
            <person name="Staggs R."/>
            <person name="Stansfield I."/>
            <person name="Stumpf M.P."/>
            <person name="Sudbery P.E."/>
            <person name="Srikantha T."/>
            <person name="Zeng Q."/>
            <person name="Berman J."/>
            <person name="Berriman M."/>
            <person name="Heitman J."/>
            <person name="Gow N.A."/>
            <person name="Lorenz M.C."/>
            <person name="Birren B.W."/>
            <person name="Kellis M."/>
            <person name="Cuomo C.A."/>
        </authorList>
    </citation>
    <scope>NUCLEOTIDE SEQUENCE [LARGE SCALE GENOMIC DNA]</scope>
    <source>
        <strain evidence="10">ATCC 6260 / CBS 566 / DSM 6381 / JCM 1539 / NBRC 10279 / NRRL Y-324</strain>
    </source>
</reference>
<accession>A5DAM7</accession>
<dbReference type="Gene3D" id="3.90.640.10">
    <property type="entry name" value="Actin, Chain A, domain 4"/>
    <property type="match status" value="2"/>
</dbReference>
<dbReference type="InterPro" id="IPR043129">
    <property type="entry name" value="ATPase_NBD"/>
</dbReference>
<evidence type="ECO:0000256" key="4">
    <source>
        <dbReference type="ARBA" id="ARBA00023054"/>
    </source>
</evidence>
<comment type="similarity">
    <text evidence="7">Belongs to the actin family.</text>
</comment>
<evidence type="ECO:0000256" key="2">
    <source>
        <dbReference type="ARBA" id="ARBA00022763"/>
    </source>
</evidence>
<evidence type="ECO:0000256" key="7">
    <source>
        <dbReference type="RuleBase" id="RU000487"/>
    </source>
</evidence>
<dbReference type="InterPro" id="IPR004000">
    <property type="entry name" value="Actin"/>
</dbReference>
<dbReference type="EMBL" id="CH408155">
    <property type="protein sequence ID" value="EDK36235.2"/>
    <property type="molecule type" value="Genomic_DNA"/>
</dbReference>
<dbReference type="SUPFAM" id="SSF53067">
    <property type="entry name" value="Actin-like ATPase domain"/>
    <property type="match status" value="2"/>
</dbReference>
<dbReference type="FunFam" id="3.30.420.40:FF:000122">
    <property type="entry name" value="ARP5 actin-related protein 5 homolog"/>
    <property type="match status" value="1"/>
</dbReference>
<dbReference type="GO" id="GO:0031011">
    <property type="term" value="C:Ino80 complex"/>
    <property type="evidence" value="ECO:0007669"/>
    <property type="project" value="EnsemblFungi"/>
</dbReference>
<dbReference type="FunCoup" id="A5DAM7">
    <property type="interactions" value="735"/>
</dbReference>
<proteinExistence type="inferred from homology"/>
<protein>
    <recommendedName>
        <fullName evidence="11">Actin-related protein 5</fullName>
    </recommendedName>
</protein>
<name>A5DAM7_PICGU</name>
<dbReference type="GO" id="GO:0030234">
    <property type="term" value="F:enzyme regulator activity"/>
    <property type="evidence" value="ECO:0007669"/>
    <property type="project" value="EnsemblFungi"/>
</dbReference>
<keyword evidence="2" id="KW-0227">DNA damage</keyword>
<dbReference type="Proteomes" id="UP000001997">
    <property type="component" value="Unassembled WGS sequence"/>
</dbReference>
<dbReference type="AlphaFoldDB" id="A5DAM7"/>
<sequence length="777" mass="88726">MAPSAAATPKRQGTPVSTAPLPPRPVTSLREFSAPPEVDSFYSKYQPGVPIAIDFGSSYVRAGVTNGPEPNNTFPNVSARYRDRKGAVNLTLVGHDVYRDASIKSSIRPSYDGTFISNWDNVETVLDYTFEHLGVTSNNNRVDNPIIMTEPLANTLYHRKGMYELLFEAYGVPQVAFGIDSLFSFYANCKGPASGLVIGANNISTHVIPVLEGRGILQQAKRIDYGGDQAGQYLQKLLALKYPYFPARLTNQNYATMLTDHCYFSKDYQSEISSYLDMENLEKTDVILQAPVEIAPVEKKKSEEEIARQAERKREQGRRLQEQARQKRLEKLVQKEKELEYYTQLKAELGTMTPKQAQSRLVEDEFSSMADFNKYVAGLEKTLKKSRSQDVGDAEEDVDPAASFPLVDVPDEELNDEQIKEKRKQKLLKGHMDARLRAQEEKRQEEELAIQREKEQEEWRARDLEGWCATVREQWNEVVGRIRHRTKMMESFKDRKSMAAQKRMKNIATLAQDPDAGSKRRRRNVNSATIDNDPNDTFGANDDDWAVYRDISNSALQEEQEADHEELLRIEQQLLDYDPSFHHEDTFAASQTFDWRNSALHKFLHGPRENITVKLQAEGTEPEDLHSHPEILKKNHQLHLNVERIRVPEVLFQPYMAGLDQAGIPELVEDLVVRRMDGNFAVGGQSRNLCGNVFVTGGWVQMPNFTDRLHSELRQFLPVDVPLKVWSAADYMRDPWRGMKLWSQSDESKKSYVSKAEYDEYGPEYIKEHGLGNVCLM</sequence>
<evidence type="ECO:0000256" key="6">
    <source>
        <dbReference type="ARBA" id="ARBA00023242"/>
    </source>
</evidence>
<dbReference type="FunFam" id="3.30.420.40:FF:000058">
    <property type="entry name" value="Putative actin-related protein 5"/>
    <property type="match status" value="1"/>
</dbReference>
<feature type="region of interest" description="Disordered" evidence="8">
    <location>
        <begin position="508"/>
        <end position="541"/>
    </location>
</feature>
<dbReference type="GO" id="GO:0006338">
    <property type="term" value="P:chromatin remodeling"/>
    <property type="evidence" value="ECO:0007669"/>
    <property type="project" value="EnsemblFungi"/>
</dbReference>
<dbReference type="OrthoDB" id="7340501at2759"/>
<feature type="region of interest" description="Disordered" evidence="8">
    <location>
        <begin position="1"/>
        <end position="30"/>
    </location>
</feature>
<dbReference type="STRING" id="294746.A5DAM7"/>
<dbReference type="CDD" id="cd10211">
    <property type="entry name" value="ASKHA_NBD_Arp5"/>
    <property type="match status" value="1"/>
</dbReference>
<keyword evidence="10" id="KW-1185">Reference proteome</keyword>
<dbReference type="GO" id="GO:0006974">
    <property type="term" value="P:DNA damage response"/>
    <property type="evidence" value="ECO:0007669"/>
    <property type="project" value="UniProtKB-KW"/>
</dbReference>
<organism evidence="9 10">
    <name type="scientific">Meyerozyma guilliermondii (strain ATCC 6260 / CBS 566 / DSM 6381 / JCM 1539 / NBRC 10279 / NRRL Y-324)</name>
    <name type="common">Yeast</name>
    <name type="synonym">Candida guilliermondii</name>
    <dbReference type="NCBI Taxonomy" id="294746"/>
    <lineage>
        <taxon>Eukaryota</taxon>
        <taxon>Fungi</taxon>
        <taxon>Dikarya</taxon>
        <taxon>Ascomycota</taxon>
        <taxon>Saccharomycotina</taxon>
        <taxon>Pichiomycetes</taxon>
        <taxon>Debaryomycetaceae</taxon>
        <taxon>Meyerozyma</taxon>
    </lineage>
</organism>
<keyword evidence="5" id="KW-0804">Transcription</keyword>
<dbReference type="VEuPathDB" id="FungiDB:PGUG_00332"/>
<dbReference type="OMA" id="YPFTEHV"/>
<dbReference type="GeneID" id="5128998"/>
<comment type="subcellular location">
    <subcellularLocation>
        <location evidence="1">Nucleus</location>
    </subcellularLocation>
</comment>
<dbReference type="RefSeq" id="XP_001486956.2">
    <property type="nucleotide sequence ID" value="XM_001486906.1"/>
</dbReference>
<dbReference type="PANTHER" id="PTHR11937">
    <property type="entry name" value="ACTIN"/>
    <property type="match status" value="1"/>
</dbReference>
<dbReference type="InParanoid" id="A5DAM7"/>
<keyword evidence="4" id="KW-0175">Coiled coil</keyword>
<dbReference type="Pfam" id="PF00022">
    <property type="entry name" value="Actin"/>
    <property type="match status" value="2"/>
</dbReference>
<dbReference type="Gene3D" id="3.30.420.40">
    <property type="match status" value="4"/>
</dbReference>
<dbReference type="KEGG" id="pgu:PGUG_00332"/>
<dbReference type="Gene3D" id="2.30.36.70">
    <property type="entry name" value="Actin, Chain A, domain 2"/>
    <property type="match status" value="1"/>
</dbReference>
<evidence type="ECO:0008006" key="11">
    <source>
        <dbReference type="Google" id="ProtNLM"/>
    </source>
</evidence>